<dbReference type="PROSITE" id="PS51257">
    <property type="entry name" value="PROKAR_LIPOPROTEIN"/>
    <property type="match status" value="1"/>
</dbReference>
<keyword evidence="3" id="KW-1185">Reference proteome</keyword>
<dbReference type="EMBL" id="VLLG01000002">
    <property type="protein sequence ID" value="TWI91231.1"/>
    <property type="molecule type" value="Genomic_DNA"/>
</dbReference>
<accession>A0A562TCF1</accession>
<keyword evidence="1" id="KW-0732">Signal</keyword>
<protein>
    <recommendedName>
        <fullName evidence="4">Cytochrome c domain-containing protein</fullName>
    </recommendedName>
</protein>
<proteinExistence type="predicted"/>
<evidence type="ECO:0008006" key="4">
    <source>
        <dbReference type="Google" id="ProtNLM"/>
    </source>
</evidence>
<evidence type="ECO:0000313" key="2">
    <source>
        <dbReference type="EMBL" id="TWI91231.1"/>
    </source>
</evidence>
<sequence>MRTYLLLTSLLAIAIYSCTNKEAAAPDTGPVVNNCDTLQISAAFVYGVIQSNCTFCHSGSTAPRGADFSTQDKFESFVSSNETTFRLRVLSAQADMPPSGALRQSLRDSISCWISKGMPE</sequence>
<feature type="signal peptide" evidence="1">
    <location>
        <begin position="1"/>
        <end position="23"/>
    </location>
</feature>
<dbReference type="Proteomes" id="UP000316778">
    <property type="component" value="Unassembled WGS sequence"/>
</dbReference>
<comment type="caution">
    <text evidence="2">The sequence shown here is derived from an EMBL/GenBank/DDBJ whole genome shotgun (WGS) entry which is preliminary data.</text>
</comment>
<dbReference type="OrthoDB" id="672806at2"/>
<evidence type="ECO:0000256" key="1">
    <source>
        <dbReference type="SAM" id="SignalP"/>
    </source>
</evidence>
<gene>
    <name evidence="2" type="ORF">LX66_0596</name>
</gene>
<dbReference type="RefSeq" id="WP_145710388.1">
    <property type="nucleotide sequence ID" value="NZ_BAAAFY010000001.1"/>
</dbReference>
<feature type="chain" id="PRO_5022169179" description="Cytochrome c domain-containing protein" evidence="1">
    <location>
        <begin position="24"/>
        <end position="120"/>
    </location>
</feature>
<dbReference type="AlphaFoldDB" id="A0A562TCF1"/>
<name>A0A562TCF1_CHIJA</name>
<reference evidence="2 3" key="1">
    <citation type="journal article" date="2013" name="Stand. Genomic Sci.">
        <title>Genomic Encyclopedia of Type Strains, Phase I: The one thousand microbial genomes (KMG-I) project.</title>
        <authorList>
            <person name="Kyrpides N.C."/>
            <person name="Woyke T."/>
            <person name="Eisen J.A."/>
            <person name="Garrity G."/>
            <person name="Lilburn T.G."/>
            <person name="Beck B.J."/>
            <person name="Whitman W.B."/>
            <person name="Hugenholtz P."/>
            <person name="Klenk H.P."/>
        </authorList>
    </citation>
    <scope>NUCLEOTIDE SEQUENCE [LARGE SCALE GENOMIC DNA]</scope>
    <source>
        <strain evidence="2 3">DSM 13484</strain>
    </source>
</reference>
<evidence type="ECO:0000313" key="3">
    <source>
        <dbReference type="Proteomes" id="UP000316778"/>
    </source>
</evidence>
<organism evidence="2 3">
    <name type="scientific">Chitinophaga japonensis</name>
    <name type="common">Flexibacter japonensis</name>
    <dbReference type="NCBI Taxonomy" id="104662"/>
    <lineage>
        <taxon>Bacteria</taxon>
        <taxon>Pseudomonadati</taxon>
        <taxon>Bacteroidota</taxon>
        <taxon>Chitinophagia</taxon>
        <taxon>Chitinophagales</taxon>
        <taxon>Chitinophagaceae</taxon>
        <taxon>Chitinophaga</taxon>
    </lineage>
</organism>